<feature type="compositionally biased region" description="Polar residues" evidence="7">
    <location>
        <begin position="99"/>
        <end position="109"/>
    </location>
</feature>
<dbReference type="SMART" id="SM00665">
    <property type="entry name" value="B561"/>
    <property type="match status" value="1"/>
</dbReference>
<evidence type="ECO:0000256" key="5">
    <source>
        <dbReference type="ARBA" id="ARBA00022989"/>
    </source>
</evidence>
<dbReference type="Proteomes" id="UP001329825">
    <property type="component" value="Chromosome 6"/>
</dbReference>
<gene>
    <name evidence="12" type="ORF">IL334_004664</name>
</gene>
<feature type="compositionally biased region" description="Low complexity" evidence="7">
    <location>
        <begin position="117"/>
        <end position="135"/>
    </location>
</feature>
<dbReference type="PANTHER" id="PTHR47797:SF3">
    <property type="entry name" value="CYTOCHROME B561 DOMAIN-CONTAINING PROTEIN"/>
    <property type="match status" value="1"/>
</dbReference>
<dbReference type="Pfam" id="PF03188">
    <property type="entry name" value="Cytochrom_B561"/>
    <property type="match status" value="1"/>
</dbReference>
<reference evidence="12 13" key="1">
    <citation type="submission" date="2024-01" db="EMBL/GenBank/DDBJ databases">
        <title>Comparative genomics of Cryptococcus and Kwoniella reveals pathogenesis evolution and contrasting modes of karyotype evolution via chromosome fusion or intercentromeric recombination.</title>
        <authorList>
            <person name="Coelho M.A."/>
            <person name="David-Palma M."/>
            <person name="Shea T."/>
            <person name="Bowers K."/>
            <person name="McGinley-Smith S."/>
            <person name="Mohammad A.W."/>
            <person name="Gnirke A."/>
            <person name="Yurkov A.M."/>
            <person name="Nowrousian M."/>
            <person name="Sun S."/>
            <person name="Cuomo C.A."/>
            <person name="Heitman J."/>
        </authorList>
    </citation>
    <scope>NUCLEOTIDE SEQUENCE [LARGE SCALE GENOMIC DNA]</scope>
    <source>
        <strain evidence="12">CBS 11374</strain>
    </source>
</reference>
<dbReference type="PROSITE" id="PS50836">
    <property type="entry name" value="DOMON"/>
    <property type="match status" value="1"/>
</dbReference>
<keyword evidence="13" id="KW-1185">Reference proteome</keyword>
<feature type="compositionally biased region" description="Low complexity" evidence="7">
    <location>
        <begin position="186"/>
        <end position="207"/>
    </location>
</feature>
<accession>A0ABZ1D4Y8</accession>
<dbReference type="Pfam" id="PF16010">
    <property type="entry name" value="CDH-cyt"/>
    <property type="match status" value="1"/>
</dbReference>
<dbReference type="SUPFAM" id="SSF103473">
    <property type="entry name" value="MFS general substrate transporter"/>
    <property type="match status" value="1"/>
</dbReference>
<evidence type="ECO:0000259" key="11">
    <source>
        <dbReference type="PROSITE" id="PS50939"/>
    </source>
</evidence>
<feature type="region of interest" description="Disordered" evidence="7">
    <location>
        <begin position="411"/>
        <end position="517"/>
    </location>
</feature>
<dbReference type="SUPFAM" id="SSF49344">
    <property type="entry name" value="CBD9-like"/>
    <property type="match status" value="1"/>
</dbReference>
<evidence type="ECO:0000256" key="1">
    <source>
        <dbReference type="ARBA" id="ARBA00004370"/>
    </source>
</evidence>
<sequence length="517" mass="55387">MKNNSITLYLVFLGLTLIVNVQAAITGQQYCNKYMCVTGKHDNVKNIDTYTLEPPSGTNIPQSSFGWIAIGFGSTMINSPMVIVWPNSDGSITLSQRKATNHVTPTVDSNPPRKASLDTSSSFSDKTTTSITFTLPSSSNTNSTSIIWAYGTKNPGSSSSSSSFTQHLASGNTQLSLLATLTNNNSSTSTNGGSNSSSNSTSNSNSGAGSGSGSGIIGGTNKKVLIAHVVCGSLATMAILPIGILVPRIARAFTIDRWWFPLHGALNGIIAFGLITAAFAIAVSKFEGGFNSTHRKLGLTLFILALIQTLLGILTHYWQPNHKFQTSSGRGPSNFLHIILGLTIVGIGFGTVWKGIQEEWGQYSGSGNPNVGWKVGWGLIVAITAIAYIGGLYFLPKQLKLENERRQWASNIGQGKLPPSNGSLPPPPPPPNRPSHTAQQTPPTSQYYNQANPTVQRVTQPQSQVLPTPQSQSQSQSQSQPETRYVPPPPPTHPKRRLPPPFTGERPTSSEYEMSHR</sequence>
<evidence type="ECO:0000256" key="7">
    <source>
        <dbReference type="SAM" id="MobiDB-lite"/>
    </source>
</evidence>
<keyword evidence="4" id="KW-0249">Electron transport</keyword>
<evidence type="ECO:0000313" key="13">
    <source>
        <dbReference type="Proteomes" id="UP001329825"/>
    </source>
</evidence>
<name>A0ABZ1D4Y8_9TREE</name>
<evidence type="ECO:0000259" key="10">
    <source>
        <dbReference type="PROSITE" id="PS50836"/>
    </source>
</evidence>
<evidence type="ECO:0000313" key="12">
    <source>
        <dbReference type="EMBL" id="WRT67692.1"/>
    </source>
</evidence>
<keyword evidence="3 8" id="KW-0812">Transmembrane</keyword>
<keyword evidence="6 8" id="KW-0472">Membrane</keyword>
<feature type="transmembrane region" description="Helical" evidence="8">
    <location>
        <begin position="258"/>
        <end position="284"/>
    </location>
</feature>
<feature type="transmembrane region" description="Helical" evidence="8">
    <location>
        <begin position="296"/>
        <end position="314"/>
    </location>
</feature>
<dbReference type="Gene3D" id="2.60.40.1210">
    <property type="entry name" value="Cellobiose dehydrogenase, cytochrome domain"/>
    <property type="match status" value="1"/>
</dbReference>
<feature type="region of interest" description="Disordered" evidence="7">
    <location>
        <begin position="186"/>
        <end position="212"/>
    </location>
</feature>
<dbReference type="RefSeq" id="XP_062792432.1">
    <property type="nucleotide sequence ID" value="XM_062936381.1"/>
</dbReference>
<dbReference type="Gene3D" id="1.20.120.1770">
    <property type="match status" value="1"/>
</dbReference>
<evidence type="ECO:0000256" key="2">
    <source>
        <dbReference type="ARBA" id="ARBA00022448"/>
    </source>
</evidence>
<comment type="subcellular location">
    <subcellularLocation>
        <location evidence="1">Membrane</location>
    </subcellularLocation>
</comment>
<evidence type="ECO:0000256" key="6">
    <source>
        <dbReference type="ARBA" id="ARBA00023136"/>
    </source>
</evidence>
<dbReference type="InterPro" id="IPR015920">
    <property type="entry name" value="Cellobiose_DH-like_cyt"/>
</dbReference>
<keyword evidence="9" id="KW-0732">Signal</keyword>
<feature type="compositionally biased region" description="Polar residues" evidence="7">
    <location>
        <begin position="506"/>
        <end position="517"/>
    </location>
</feature>
<dbReference type="PROSITE" id="PS50939">
    <property type="entry name" value="CYTOCHROME_B561"/>
    <property type="match status" value="1"/>
</dbReference>
<dbReference type="GeneID" id="87956795"/>
<dbReference type="EMBL" id="CP141886">
    <property type="protein sequence ID" value="WRT67692.1"/>
    <property type="molecule type" value="Genomic_DNA"/>
</dbReference>
<evidence type="ECO:0000256" key="9">
    <source>
        <dbReference type="SAM" id="SignalP"/>
    </source>
</evidence>
<protein>
    <recommendedName>
        <fullName evidence="14">Cytochrome b561 domain-containing protein</fullName>
    </recommendedName>
</protein>
<dbReference type="PANTHER" id="PTHR47797">
    <property type="entry name" value="DEHYDROGENASE, PUTATIVE (AFU_ORTHOLOGUE AFUA_8G05805)-RELATED"/>
    <property type="match status" value="1"/>
</dbReference>
<dbReference type="InterPro" id="IPR005018">
    <property type="entry name" value="DOMON_domain"/>
</dbReference>
<feature type="transmembrane region" description="Helical" evidence="8">
    <location>
        <begin position="335"/>
        <end position="356"/>
    </location>
</feature>
<feature type="signal peptide" evidence="9">
    <location>
        <begin position="1"/>
        <end position="23"/>
    </location>
</feature>
<dbReference type="InterPro" id="IPR006593">
    <property type="entry name" value="Cyt_b561/ferric_Rdtase_TM"/>
</dbReference>
<feature type="compositionally biased region" description="Pro residues" evidence="7">
    <location>
        <begin position="424"/>
        <end position="433"/>
    </location>
</feature>
<feature type="transmembrane region" description="Helical" evidence="8">
    <location>
        <begin position="225"/>
        <end position="246"/>
    </location>
</feature>
<dbReference type="InterPro" id="IPR036259">
    <property type="entry name" value="MFS_trans_sf"/>
</dbReference>
<proteinExistence type="predicted"/>
<evidence type="ECO:0000256" key="3">
    <source>
        <dbReference type="ARBA" id="ARBA00022692"/>
    </source>
</evidence>
<keyword evidence="5 8" id="KW-1133">Transmembrane helix</keyword>
<keyword evidence="2" id="KW-0813">Transport</keyword>
<evidence type="ECO:0000256" key="8">
    <source>
        <dbReference type="SAM" id="Phobius"/>
    </source>
</evidence>
<dbReference type="SMART" id="SM00664">
    <property type="entry name" value="DoH"/>
    <property type="match status" value="1"/>
</dbReference>
<organism evidence="12 13">
    <name type="scientific">Kwoniella shivajii</name>
    <dbReference type="NCBI Taxonomy" id="564305"/>
    <lineage>
        <taxon>Eukaryota</taxon>
        <taxon>Fungi</taxon>
        <taxon>Dikarya</taxon>
        <taxon>Basidiomycota</taxon>
        <taxon>Agaricomycotina</taxon>
        <taxon>Tremellomycetes</taxon>
        <taxon>Tremellales</taxon>
        <taxon>Cryptococcaceae</taxon>
        <taxon>Kwoniella</taxon>
    </lineage>
</organism>
<feature type="compositionally biased region" description="Low complexity" evidence="7">
    <location>
        <begin position="460"/>
        <end position="485"/>
    </location>
</feature>
<feature type="region of interest" description="Disordered" evidence="7">
    <location>
        <begin position="99"/>
        <end position="135"/>
    </location>
</feature>
<feature type="compositionally biased region" description="Polar residues" evidence="7">
    <location>
        <begin position="436"/>
        <end position="459"/>
    </location>
</feature>
<dbReference type="CDD" id="cd09630">
    <property type="entry name" value="CDH_like_cytochrome"/>
    <property type="match status" value="1"/>
</dbReference>
<evidence type="ECO:0008006" key="14">
    <source>
        <dbReference type="Google" id="ProtNLM"/>
    </source>
</evidence>
<feature type="chain" id="PRO_5046999604" description="Cytochrome b561 domain-containing protein" evidence="9">
    <location>
        <begin position="24"/>
        <end position="517"/>
    </location>
</feature>
<feature type="transmembrane region" description="Helical" evidence="8">
    <location>
        <begin position="376"/>
        <end position="395"/>
    </location>
</feature>
<dbReference type="CDD" id="cd08760">
    <property type="entry name" value="Cyt_b561_FRRS1_like"/>
    <property type="match status" value="1"/>
</dbReference>
<evidence type="ECO:0000256" key="4">
    <source>
        <dbReference type="ARBA" id="ARBA00022982"/>
    </source>
</evidence>
<feature type="domain" description="Cytochrome b561" evidence="11">
    <location>
        <begin position="187"/>
        <end position="400"/>
    </location>
</feature>
<feature type="domain" description="DOMON" evidence="10">
    <location>
        <begin position="33"/>
        <end position="151"/>
    </location>
</feature>